<feature type="region of interest" description="Disordered" evidence="5">
    <location>
        <begin position="226"/>
        <end position="251"/>
    </location>
</feature>
<keyword evidence="8" id="KW-1185">Reference proteome</keyword>
<feature type="domain" description="Histone deacetylase interacting" evidence="6">
    <location>
        <begin position="255"/>
        <end position="353"/>
    </location>
</feature>
<dbReference type="PANTHER" id="PTHR12346:SF25">
    <property type="entry name" value="OS05G0588700 PROTEIN"/>
    <property type="match status" value="1"/>
</dbReference>
<dbReference type="Pfam" id="PF02671">
    <property type="entry name" value="PAH"/>
    <property type="match status" value="1"/>
</dbReference>
<feature type="compositionally biased region" description="Basic and acidic residues" evidence="5">
    <location>
        <begin position="500"/>
        <end position="522"/>
    </location>
</feature>
<evidence type="ECO:0000256" key="4">
    <source>
        <dbReference type="PROSITE-ProRule" id="PRU00810"/>
    </source>
</evidence>
<dbReference type="GO" id="GO:0000118">
    <property type="term" value="C:histone deacetylase complex"/>
    <property type="evidence" value="ECO:0007669"/>
    <property type="project" value="TreeGrafter"/>
</dbReference>
<dbReference type="SUPFAM" id="SSF47762">
    <property type="entry name" value="PAH2 domain"/>
    <property type="match status" value="1"/>
</dbReference>
<dbReference type="Gramene" id="TRITD1Bv1G223340.3">
    <property type="protein sequence ID" value="TRITD1Bv1G223340.3"/>
    <property type="gene ID" value="TRITD1Bv1G223340"/>
</dbReference>
<comment type="subcellular location">
    <subcellularLocation>
        <location evidence="1 4">Nucleus</location>
    </subcellularLocation>
</comment>
<evidence type="ECO:0000259" key="6">
    <source>
        <dbReference type="SMART" id="SM00761"/>
    </source>
</evidence>
<dbReference type="PANTHER" id="PTHR12346">
    <property type="entry name" value="SIN3B-RELATED"/>
    <property type="match status" value="1"/>
</dbReference>
<protein>
    <recommendedName>
        <fullName evidence="6">Histone deacetylase interacting domain-containing protein</fullName>
    </recommendedName>
</protein>
<evidence type="ECO:0000256" key="3">
    <source>
        <dbReference type="ARBA" id="ARBA00023242"/>
    </source>
</evidence>
<evidence type="ECO:0000256" key="5">
    <source>
        <dbReference type="SAM" id="MobiDB-lite"/>
    </source>
</evidence>
<name>A0A9R0VDV1_TRITD</name>
<dbReference type="AlphaFoldDB" id="A0A9R0VDV1"/>
<dbReference type="SMART" id="SM00761">
    <property type="entry name" value="HDAC_interact"/>
    <property type="match status" value="1"/>
</dbReference>
<sequence length="522" mass="59895">MASSDEADDDNYGYKTGKKGYTVETVQCLLFARDNLPSDVYRKFVKAMTEVWKNRADPDGEIRNICPENCIGTALKLFQGWATVKQSFLNFIEGRSPVEGNGNADPDVEAVVFNPLIQKPMDFLSRLKACPNMSDDHYAAFLKIMQEYFRDRTMTPRKVYKKVRRCMRDCPELLEEFVDNFLPADLKVPFLINLASFTSCSSAAGSVTSYMYSSLIGYGELPHTEEDEEDKVKPLPDWNSSKAQELPPEVDPKKLERACTPSYYLLPDNLTLHSSYWTNLGRSILNDTLVCSVSGMESSKHKTINGYETNILYCEEDMFESDMLLHRFRATADLIANLQTRAGSRLKISEHLTPLHRRCIEKLYDDDPELDDLLESQNTSSVLAVLLSRLKQKVEDLSEARSYLHKAHSQVIAKNYYRSLDHRGLSFKQLDAKRMSQKGFTRFKEKIIKLHAHCIDNSSFEDFCLQFLGPKSVELFTLDIVINRVIKQFPNNPSNGLPKYDQEEQEKTLADTEKLPRHFERR</sequence>
<dbReference type="GO" id="GO:0000785">
    <property type="term" value="C:chromatin"/>
    <property type="evidence" value="ECO:0007669"/>
    <property type="project" value="TreeGrafter"/>
</dbReference>
<reference evidence="7 8" key="1">
    <citation type="submission" date="2017-09" db="EMBL/GenBank/DDBJ databases">
        <authorList>
            <consortium name="International Durum Wheat Genome Sequencing Consortium (IDWGSC)"/>
            <person name="Milanesi L."/>
        </authorList>
    </citation>
    <scope>NUCLEOTIDE SEQUENCE [LARGE SCALE GENOMIC DNA]</scope>
    <source>
        <strain evidence="8">cv. Svevo</strain>
    </source>
</reference>
<gene>
    <name evidence="7" type="ORF">TRITD_1Bv1G223340</name>
</gene>
<feature type="region of interest" description="Disordered" evidence="5">
    <location>
        <begin position="493"/>
        <end position="522"/>
    </location>
</feature>
<dbReference type="InterPro" id="IPR039774">
    <property type="entry name" value="Sin3-like"/>
</dbReference>
<dbReference type="InterPro" id="IPR013194">
    <property type="entry name" value="HDAC_interact_dom"/>
</dbReference>
<dbReference type="GO" id="GO:0000122">
    <property type="term" value="P:negative regulation of transcription by RNA polymerase II"/>
    <property type="evidence" value="ECO:0007669"/>
    <property type="project" value="TreeGrafter"/>
</dbReference>
<keyword evidence="2" id="KW-0678">Repressor</keyword>
<dbReference type="Proteomes" id="UP000324705">
    <property type="component" value="Chromosome 1B"/>
</dbReference>
<dbReference type="Pfam" id="PF08295">
    <property type="entry name" value="Sin3_corepress"/>
    <property type="match status" value="1"/>
</dbReference>
<organism evidence="7 8">
    <name type="scientific">Triticum turgidum subsp. durum</name>
    <name type="common">Durum wheat</name>
    <name type="synonym">Triticum durum</name>
    <dbReference type="NCBI Taxonomy" id="4567"/>
    <lineage>
        <taxon>Eukaryota</taxon>
        <taxon>Viridiplantae</taxon>
        <taxon>Streptophyta</taxon>
        <taxon>Embryophyta</taxon>
        <taxon>Tracheophyta</taxon>
        <taxon>Spermatophyta</taxon>
        <taxon>Magnoliopsida</taxon>
        <taxon>Liliopsida</taxon>
        <taxon>Poales</taxon>
        <taxon>Poaceae</taxon>
        <taxon>BOP clade</taxon>
        <taxon>Pooideae</taxon>
        <taxon>Triticodae</taxon>
        <taxon>Triticeae</taxon>
        <taxon>Triticinae</taxon>
        <taxon>Triticum</taxon>
    </lineage>
</organism>
<dbReference type="EMBL" id="LT934112">
    <property type="protein sequence ID" value="VAH23649.1"/>
    <property type="molecule type" value="Genomic_DNA"/>
</dbReference>
<evidence type="ECO:0000313" key="8">
    <source>
        <dbReference type="Proteomes" id="UP000324705"/>
    </source>
</evidence>
<keyword evidence="3 4" id="KW-0539">Nucleus</keyword>
<proteinExistence type="predicted"/>
<dbReference type="InterPro" id="IPR003822">
    <property type="entry name" value="PAH"/>
</dbReference>
<evidence type="ECO:0000256" key="1">
    <source>
        <dbReference type="ARBA" id="ARBA00004123"/>
    </source>
</evidence>
<accession>A0A9R0VDV1</accession>
<dbReference type="GO" id="GO:0003714">
    <property type="term" value="F:transcription corepressor activity"/>
    <property type="evidence" value="ECO:0007669"/>
    <property type="project" value="InterPro"/>
</dbReference>
<dbReference type="PROSITE" id="PS51477">
    <property type="entry name" value="PAH"/>
    <property type="match status" value="1"/>
</dbReference>
<evidence type="ECO:0000256" key="2">
    <source>
        <dbReference type="ARBA" id="ARBA00022491"/>
    </source>
</evidence>
<evidence type="ECO:0000313" key="7">
    <source>
        <dbReference type="EMBL" id="VAH23649.1"/>
    </source>
</evidence>
<dbReference type="Gene3D" id="1.20.1160.11">
    <property type="entry name" value="Paired amphipathic helix"/>
    <property type="match status" value="1"/>
</dbReference>
<dbReference type="InterPro" id="IPR036600">
    <property type="entry name" value="PAH_sf"/>
</dbReference>